<dbReference type="SUPFAM" id="SSF54909">
    <property type="entry name" value="Dimeric alpha+beta barrel"/>
    <property type="match status" value="1"/>
</dbReference>
<protein>
    <recommendedName>
        <fullName evidence="2">YCII-related domain-containing protein</fullName>
    </recommendedName>
</protein>
<dbReference type="InterPro" id="IPR011008">
    <property type="entry name" value="Dimeric_a/b-barrel"/>
</dbReference>
<gene>
    <name evidence="3" type="ORF">ALP8811_02583</name>
</gene>
<evidence type="ECO:0000259" key="2">
    <source>
        <dbReference type="Pfam" id="PF03795"/>
    </source>
</evidence>
<dbReference type="OrthoDB" id="5117987at2"/>
<dbReference type="InterPro" id="IPR005545">
    <property type="entry name" value="YCII"/>
</dbReference>
<dbReference type="RefSeq" id="WP_108857652.1">
    <property type="nucleotide sequence ID" value="NZ_OMOI01000002.1"/>
</dbReference>
<dbReference type="Pfam" id="PF03795">
    <property type="entry name" value="YCII"/>
    <property type="match status" value="1"/>
</dbReference>
<organism evidence="3 4">
    <name type="scientific">Aliiroseovarius pelagivivens</name>
    <dbReference type="NCBI Taxonomy" id="1639690"/>
    <lineage>
        <taxon>Bacteria</taxon>
        <taxon>Pseudomonadati</taxon>
        <taxon>Pseudomonadota</taxon>
        <taxon>Alphaproteobacteria</taxon>
        <taxon>Rhodobacterales</taxon>
        <taxon>Paracoccaceae</taxon>
        <taxon>Aliiroseovarius</taxon>
    </lineage>
</organism>
<evidence type="ECO:0000313" key="3">
    <source>
        <dbReference type="EMBL" id="SPF78654.1"/>
    </source>
</evidence>
<dbReference type="Proteomes" id="UP000244911">
    <property type="component" value="Unassembled WGS sequence"/>
</dbReference>
<evidence type="ECO:0000256" key="1">
    <source>
        <dbReference type="ARBA" id="ARBA00007689"/>
    </source>
</evidence>
<dbReference type="AlphaFoldDB" id="A0A2R8AS21"/>
<reference evidence="4" key="1">
    <citation type="submission" date="2018-03" db="EMBL/GenBank/DDBJ databases">
        <authorList>
            <person name="Rodrigo-Torres L."/>
            <person name="Arahal R. D."/>
            <person name="Lucena T."/>
        </authorList>
    </citation>
    <scope>NUCLEOTIDE SEQUENCE [LARGE SCALE GENOMIC DNA]</scope>
    <source>
        <strain evidence="4">CECT 8811</strain>
    </source>
</reference>
<sequence length="103" mass="11593">MPKFYMAYHEPTDVPDDKKAEMQAAYKAWIAKYADVFEMPETPFKAQWTVDGDGHREGFKQPMMGFCVINAPDADTALAIASENSFIQMGTIHLAELMEMPKG</sequence>
<accession>A0A2R8AS21</accession>
<evidence type="ECO:0000313" key="4">
    <source>
        <dbReference type="Proteomes" id="UP000244911"/>
    </source>
</evidence>
<dbReference type="EMBL" id="OMOI01000002">
    <property type="protein sequence ID" value="SPF78654.1"/>
    <property type="molecule type" value="Genomic_DNA"/>
</dbReference>
<proteinExistence type="inferred from homology"/>
<feature type="domain" description="YCII-related" evidence="2">
    <location>
        <begin position="6"/>
        <end position="100"/>
    </location>
</feature>
<comment type="similarity">
    <text evidence="1">Belongs to the YciI family.</text>
</comment>
<name>A0A2R8AS21_9RHOB</name>
<keyword evidence="4" id="KW-1185">Reference proteome</keyword>